<keyword evidence="1" id="KW-0812">Transmembrane</keyword>
<name>A0A2S5RHK6_9MOLU</name>
<dbReference type="AlphaFoldDB" id="A0A2S5RHK6"/>
<gene>
    <name evidence="2" type="ORF">MCORR_v1c03230</name>
</gene>
<dbReference type="Proteomes" id="UP000239785">
    <property type="component" value="Unassembled WGS sequence"/>
</dbReference>
<organism evidence="2 3">
    <name type="scientific">Mesoplasma corruscae</name>
    <dbReference type="NCBI Taxonomy" id="216874"/>
    <lineage>
        <taxon>Bacteria</taxon>
        <taxon>Bacillati</taxon>
        <taxon>Mycoplasmatota</taxon>
        <taxon>Mollicutes</taxon>
        <taxon>Entomoplasmatales</taxon>
        <taxon>Entomoplasmataceae</taxon>
        <taxon>Mesoplasma</taxon>
    </lineage>
</organism>
<feature type="transmembrane region" description="Helical" evidence="1">
    <location>
        <begin position="28"/>
        <end position="45"/>
    </location>
</feature>
<keyword evidence="1" id="KW-0472">Membrane</keyword>
<reference evidence="2 3" key="1">
    <citation type="submission" date="2017-11" db="EMBL/GenBank/DDBJ databases">
        <title>Genome sequence of Mesoplasma corruscae ELCA-2 (ATCC 49579).</title>
        <authorList>
            <person name="Lo W.-S."/>
            <person name="Kuo C.-H."/>
        </authorList>
    </citation>
    <scope>NUCLEOTIDE SEQUENCE [LARGE SCALE GENOMIC DNA]</scope>
    <source>
        <strain evidence="2 3">ELCA-2</strain>
    </source>
</reference>
<sequence length="47" mass="4984">MKKILAISSTILITLTIAVTPLSWAFPAVLALITTATTIIAWIDASK</sequence>
<dbReference type="EMBL" id="PHNF01000001">
    <property type="protein sequence ID" value="PPE06692.1"/>
    <property type="molecule type" value="Genomic_DNA"/>
</dbReference>
<dbReference type="RefSeq" id="WP_181021203.1">
    <property type="nucleotide sequence ID" value="NZ_PHNF01000001.1"/>
</dbReference>
<keyword evidence="1" id="KW-1133">Transmembrane helix</keyword>
<keyword evidence="3" id="KW-1185">Reference proteome</keyword>
<comment type="caution">
    <text evidence="2">The sequence shown here is derived from an EMBL/GenBank/DDBJ whole genome shotgun (WGS) entry which is preliminary data.</text>
</comment>
<evidence type="ECO:0000313" key="2">
    <source>
        <dbReference type="EMBL" id="PPE06692.1"/>
    </source>
</evidence>
<evidence type="ECO:0000256" key="1">
    <source>
        <dbReference type="SAM" id="Phobius"/>
    </source>
</evidence>
<proteinExistence type="predicted"/>
<accession>A0A2S5RHK6</accession>
<evidence type="ECO:0000313" key="3">
    <source>
        <dbReference type="Proteomes" id="UP000239785"/>
    </source>
</evidence>
<protein>
    <submittedName>
        <fullName evidence="2">Uncharacterized protein</fullName>
    </submittedName>
</protein>